<evidence type="ECO:0000313" key="9">
    <source>
        <dbReference type="EMBL" id="AAM30056.1"/>
    </source>
</evidence>
<dbReference type="PANTHER" id="PTHR43809:SF1">
    <property type="entry name" value="NITRITE REDUCTASE (NADH) LARGE SUBUNIT"/>
    <property type="match status" value="1"/>
</dbReference>
<keyword evidence="6" id="KW-0411">Iron-sulfur</keyword>
<dbReference type="InterPro" id="IPR045854">
    <property type="entry name" value="NO2/SO3_Rdtase_4Fe4S_sf"/>
</dbReference>
<dbReference type="InterPro" id="IPR006066">
    <property type="entry name" value="NO2/SO3_Rdtase_FeS/sirohaem_BS"/>
</dbReference>
<dbReference type="InterPro" id="IPR005117">
    <property type="entry name" value="NiRdtase/SiRdtase_haem-b_fer"/>
</dbReference>
<reference evidence="9 10" key="1">
    <citation type="journal article" date="2002" name="J. Mol. Microbiol. Biotechnol.">
        <title>The genome of Methanosarcina mazei: evidence for lateral gene transfer between Bacteria and Archaea.</title>
        <authorList>
            <person name="Deppenmeier U."/>
            <person name="Johann A."/>
            <person name="Hartsch T."/>
            <person name="Merkl R."/>
            <person name="Schmitz R.A."/>
            <person name="Martinez-Arias R."/>
            <person name="Henne A."/>
            <person name="Wiezer A."/>
            <person name="Baumer S."/>
            <person name="Jacobi C."/>
            <person name="Bruggemann H."/>
            <person name="Lienard T."/>
            <person name="Christmann A."/>
            <person name="Bomeke M."/>
            <person name="Steckel S."/>
            <person name="Bhattacharyya A."/>
            <person name="Lykidis A."/>
            <person name="Overbeek R."/>
            <person name="Klenk H.P."/>
            <person name="Gunsalus R.P."/>
            <person name="Fritz H.J."/>
            <person name="Gottschalk G."/>
        </authorList>
    </citation>
    <scope>NUCLEOTIDE SEQUENCE [LARGE SCALE GENOMIC DNA]</scope>
    <source>
        <strain evidence="10">ATCC BAA-159 / DSM 3647 / Goe1 / Go1 / JCM 11833 / OCM 88</strain>
    </source>
</reference>
<dbReference type="SUPFAM" id="SSF55124">
    <property type="entry name" value="Nitrite/Sulfite reductase N-terminal domain-like"/>
    <property type="match status" value="1"/>
</dbReference>
<evidence type="ECO:0000256" key="1">
    <source>
        <dbReference type="ARBA" id="ARBA00022485"/>
    </source>
</evidence>
<dbReference type="AlphaFoldDB" id="Q8PZX9"/>
<keyword evidence="3" id="KW-0479">Metal-binding</keyword>
<evidence type="ECO:0000256" key="5">
    <source>
        <dbReference type="ARBA" id="ARBA00023004"/>
    </source>
</evidence>
<dbReference type="PIRSF" id="PIRSF037487">
    <property type="entry name" value="Sulfite_red_assimil"/>
    <property type="match status" value="1"/>
</dbReference>
<dbReference type="Gene3D" id="3.30.413.10">
    <property type="entry name" value="Sulfite Reductase Hemoprotein, domain 1"/>
    <property type="match status" value="1"/>
</dbReference>
<dbReference type="eggNOG" id="arCOG02056">
    <property type="taxonomic scope" value="Archaea"/>
</dbReference>
<dbReference type="GO" id="GO:0020037">
    <property type="term" value="F:heme binding"/>
    <property type="evidence" value="ECO:0007669"/>
    <property type="project" value="InterPro"/>
</dbReference>
<evidence type="ECO:0000313" key="10">
    <source>
        <dbReference type="Proteomes" id="UP000000595"/>
    </source>
</evidence>
<organism evidence="9 10">
    <name type="scientific">Methanosarcina mazei (strain ATCC BAA-159 / DSM 3647 / Goe1 / Go1 / JCM 11833 / OCM 88)</name>
    <name type="common">Methanosarcina frisia</name>
    <dbReference type="NCBI Taxonomy" id="192952"/>
    <lineage>
        <taxon>Archaea</taxon>
        <taxon>Methanobacteriati</taxon>
        <taxon>Methanobacteriota</taxon>
        <taxon>Stenosarchaea group</taxon>
        <taxon>Methanomicrobia</taxon>
        <taxon>Methanosarcinales</taxon>
        <taxon>Methanosarcinaceae</taxon>
        <taxon>Methanosarcina</taxon>
    </lineage>
</organism>
<keyword evidence="2" id="KW-0349">Heme</keyword>
<keyword evidence="1" id="KW-0004">4Fe-4S</keyword>
<dbReference type="EC" id="1.8.-.-" evidence="9"/>
<dbReference type="SUPFAM" id="SSF56014">
    <property type="entry name" value="Nitrite and sulphite reductase 4Fe-4S domain-like"/>
    <property type="match status" value="1"/>
</dbReference>
<dbReference type="InterPro" id="IPR017220">
    <property type="entry name" value="Sulphite_reductase_assimil"/>
</dbReference>
<feature type="domain" description="Nitrite/sulphite reductase 4Fe-4S" evidence="7">
    <location>
        <begin position="92"/>
        <end position="227"/>
    </location>
</feature>
<keyword evidence="5" id="KW-0408">Iron</keyword>
<name>Q8PZX9_METMA</name>
<dbReference type="GO" id="GO:0016491">
    <property type="term" value="F:oxidoreductase activity"/>
    <property type="evidence" value="ECO:0007669"/>
    <property type="project" value="UniProtKB-KW"/>
</dbReference>
<evidence type="ECO:0000259" key="8">
    <source>
        <dbReference type="Pfam" id="PF03460"/>
    </source>
</evidence>
<evidence type="ECO:0000259" key="7">
    <source>
        <dbReference type="Pfam" id="PF01077"/>
    </source>
</evidence>
<sequence length="231" mass="24912">MFGREAILLKSTIPEKNAIIQRDGETYVIAPRTPGGIVDPATLRKIADVAEKYGAATLKMTSEQKMAIVGLKEEDIDAAWADLGMDAGIVAGPFVKAVKFCPGTTFCRKGQQDAVSLGMKLEARYRGVKLPYMMKMAVSGCPSSCSEPVIKDVGVMGTATGYTLMVGGSAGLKPRLADVVAKGLSEDEVLAAVDRIVEFFKNYGENRKRLGTIIDKIGLEEFKKEVGLWEK</sequence>
<dbReference type="PANTHER" id="PTHR43809">
    <property type="entry name" value="NITRITE REDUCTASE (NADH) LARGE SUBUNIT"/>
    <property type="match status" value="1"/>
</dbReference>
<dbReference type="GO" id="GO:0051539">
    <property type="term" value="F:4 iron, 4 sulfur cluster binding"/>
    <property type="evidence" value="ECO:0007669"/>
    <property type="project" value="UniProtKB-KW"/>
</dbReference>
<gene>
    <name evidence="9" type="ordered locus">MM_0360</name>
</gene>
<evidence type="ECO:0000256" key="2">
    <source>
        <dbReference type="ARBA" id="ARBA00022617"/>
    </source>
</evidence>
<dbReference type="KEGG" id="mma:MM_0360"/>
<dbReference type="HOGENOM" id="CLU_072599_0_0_2"/>
<protein>
    <submittedName>
        <fullName evidence="9">Sulfite reductase, assimilatory-type</fullName>
        <ecNumber evidence="9">1.8.-.-</ecNumber>
    </submittedName>
</protein>
<dbReference type="Proteomes" id="UP000000595">
    <property type="component" value="Chromosome"/>
</dbReference>
<keyword evidence="4 9" id="KW-0560">Oxidoreductase</keyword>
<dbReference type="SMR" id="Q8PZX9"/>
<dbReference type="PROSITE" id="PS00365">
    <property type="entry name" value="NIR_SIR"/>
    <property type="match status" value="1"/>
</dbReference>
<dbReference type="InterPro" id="IPR052034">
    <property type="entry name" value="NasD-like"/>
</dbReference>
<dbReference type="PRINTS" id="PR00397">
    <property type="entry name" value="SIROHAEM"/>
</dbReference>
<dbReference type="EMBL" id="AE008384">
    <property type="protein sequence ID" value="AAM30056.1"/>
    <property type="molecule type" value="Genomic_DNA"/>
</dbReference>
<evidence type="ECO:0000256" key="4">
    <source>
        <dbReference type="ARBA" id="ARBA00023002"/>
    </source>
</evidence>
<dbReference type="FunFam" id="3.90.480.20:FF:000010">
    <property type="entry name" value="Sulfite reductase, assimilatory-type"/>
    <property type="match status" value="1"/>
</dbReference>
<evidence type="ECO:0000256" key="6">
    <source>
        <dbReference type="ARBA" id="ARBA00023014"/>
    </source>
</evidence>
<dbReference type="PATRIC" id="fig|192952.21.peg.435"/>
<dbReference type="Pfam" id="PF03460">
    <property type="entry name" value="NIR_SIR_ferr"/>
    <property type="match status" value="1"/>
</dbReference>
<dbReference type="GO" id="GO:0046872">
    <property type="term" value="F:metal ion binding"/>
    <property type="evidence" value="ECO:0007669"/>
    <property type="project" value="UniProtKB-KW"/>
</dbReference>
<feature type="domain" description="Nitrite/Sulfite reductase ferredoxin-like" evidence="8">
    <location>
        <begin position="20"/>
        <end position="83"/>
    </location>
</feature>
<dbReference type="Gene3D" id="3.90.480.20">
    <property type="match status" value="1"/>
</dbReference>
<proteinExistence type="predicted"/>
<dbReference type="InterPro" id="IPR036136">
    <property type="entry name" value="Nit/Sulf_reduc_fer-like_dom_sf"/>
</dbReference>
<evidence type="ECO:0000256" key="3">
    <source>
        <dbReference type="ARBA" id="ARBA00022723"/>
    </source>
</evidence>
<dbReference type="Pfam" id="PF01077">
    <property type="entry name" value="NIR_SIR"/>
    <property type="match status" value="1"/>
</dbReference>
<accession>Q8PZX9</accession>
<dbReference type="InterPro" id="IPR006067">
    <property type="entry name" value="NO2/SO3_Rdtase_4Fe4S_dom"/>
</dbReference>